<keyword evidence="6" id="KW-0479">Metal-binding</keyword>
<dbReference type="GO" id="GO:0005739">
    <property type="term" value="C:mitochondrion"/>
    <property type="evidence" value="ECO:0007669"/>
    <property type="project" value="TreeGrafter"/>
</dbReference>
<organism evidence="14 15">
    <name type="scientific">Eumeta variegata</name>
    <name type="common">Bagworm moth</name>
    <name type="synonym">Eumeta japonica</name>
    <dbReference type="NCBI Taxonomy" id="151549"/>
    <lineage>
        <taxon>Eukaryota</taxon>
        <taxon>Metazoa</taxon>
        <taxon>Ecdysozoa</taxon>
        <taxon>Arthropoda</taxon>
        <taxon>Hexapoda</taxon>
        <taxon>Insecta</taxon>
        <taxon>Pterygota</taxon>
        <taxon>Neoptera</taxon>
        <taxon>Endopterygota</taxon>
        <taxon>Lepidoptera</taxon>
        <taxon>Glossata</taxon>
        <taxon>Ditrysia</taxon>
        <taxon>Tineoidea</taxon>
        <taxon>Psychidae</taxon>
        <taxon>Oiketicinae</taxon>
        <taxon>Eumeta</taxon>
    </lineage>
</organism>
<proteinExistence type="inferred from homology"/>
<evidence type="ECO:0000313" key="15">
    <source>
        <dbReference type="Proteomes" id="UP000299102"/>
    </source>
</evidence>
<dbReference type="GO" id="GO:0003746">
    <property type="term" value="F:translation elongation factor activity"/>
    <property type="evidence" value="ECO:0007669"/>
    <property type="project" value="UniProtKB-KW"/>
</dbReference>
<name>A0A4C1TS47_EUMVA</name>
<dbReference type="EMBL" id="BGZK01000082">
    <property type="protein sequence ID" value="GBP16832.1"/>
    <property type="molecule type" value="Genomic_DNA"/>
</dbReference>
<dbReference type="STRING" id="151549.A0A4C1TS47"/>
<evidence type="ECO:0000256" key="7">
    <source>
        <dbReference type="ARBA" id="ARBA00022741"/>
    </source>
</evidence>
<keyword evidence="15" id="KW-1185">Reference proteome</keyword>
<keyword evidence="12" id="KW-0342">GTP-binding</keyword>
<dbReference type="SUPFAM" id="SSF52540">
    <property type="entry name" value="P-loop containing nucleoside triphosphate hydrolases"/>
    <property type="match status" value="1"/>
</dbReference>
<keyword evidence="10" id="KW-0460">Magnesium</keyword>
<comment type="subunit">
    <text evidence="3">Monomer.</text>
</comment>
<dbReference type="Gene3D" id="2.40.30.10">
    <property type="entry name" value="Translation factors"/>
    <property type="match status" value="2"/>
</dbReference>
<dbReference type="GO" id="GO:0003924">
    <property type="term" value="F:GTPase activity"/>
    <property type="evidence" value="ECO:0007669"/>
    <property type="project" value="InterPro"/>
</dbReference>
<dbReference type="InterPro" id="IPR004161">
    <property type="entry name" value="EFTu-like_2"/>
</dbReference>
<gene>
    <name evidence="14" type="primary">Tufm</name>
    <name evidence="14" type="ORF">EVAR_13216_1</name>
</gene>
<comment type="subcellular location">
    <subcellularLocation>
        <location evidence="1">Cytoplasm</location>
    </subcellularLocation>
</comment>
<dbReference type="PROSITE" id="PS51722">
    <property type="entry name" value="G_TR_2"/>
    <property type="match status" value="1"/>
</dbReference>
<protein>
    <recommendedName>
        <fullName evidence="4">protein-synthesizing GTPase</fullName>
        <ecNumber evidence="4">3.6.5.3</ecNumber>
    </recommendedName>
</protein>
<evidence type="ECO:0000256" key="3">
    <source>
        <dbReference type="ARBA" id="ARBA00011245"/>
    </source>
</evidence>
<evidence type="ECO:0000256" key="1">
    <source>
        <dbReference type="ARBA" id="ARBA00004496"/>
    </source>
</evidence>
<dbReference type="InterPro" id="IPR000795">
    <property type="entry name" value="T_Tr_GTP-bd_dom"/>
</dbReference>
<evidence type="ECO:0000256" key="2">
    <source>
        <dbReference type="ARBA" id="ARBA00007249"/>
    </source>
</evidence>
<sequence length="529" mass="58543">MNRKLILNYVYNSVKSSALFNKRLDFSKKVSKLSFSSKPAQKADERKHCNVGTIGHVDHGKTTLTSAITKILAKDGFARYVAFDEIDKAPEEKTRGITINAAHVGYNTKFRSYAHTDCPGHADFVRNMISGASQMDAAILVVAANDGPMPQTKEHLLLAKQVGIQYILVFINKADIVDNEVIELVEIEMRELLSDYGYDGNTIPVTYGSALLALNGDESEHGAPSIRKLLDTMDTYIPSIVRDLQSPFLMPIDNAFTVPGRGTVVIGTMKRGIIKKNDNAELVGFGFSMKTTISDIQIFKKSTTQALAGDNIGVLLRNLKLKSVETGMILCAAKSCSLSNHYKAKIYFLSKQEGGRKKPVVSKYSQQMFSGTWNIACRLDLEPTMEMLMPGDHADVYLTLLEGMVMIQGQPFTIRENNVTVATGIVTEVAVYPPSVTHPQASRVPDWQFAIKSVTLTRFSLVTDHHRSARREYHQHLSGGATPLVDVGDIRREAVGDRRRLAPPLQHLIAEVLLPYASFGLFLRKVIIL</sequence>
<dbReference type="CDD" id="cd03697">
    <property type="entry name" value="EFTU_II"/>
    <property type="match status" value="1"/>
</dbReference>
<dbReference type="Pfam" id="PF03143">
    <property type="entry name" value="GTP_EFTU_D3"/>
    <property type="match status" value="1"/>
</dbReference>
<evidence type="ECO:0000256" key="9">
    <source>
        <dbReference type="ARBA" id="ARBA00022801"/>
    </source>
</evidence>
<dbReference type="NCBIfam" id="NF009373">
    <property type="entry name" value="PRK12736.1"/>
    <property type="match status" value="1"/>
</dbReference>
<dbReference type="InterPro" id="IPR004160">
    <property type="entry name" value="Transl_elong_EFTu/EF1A_C"/>
</dbReference>
<dbReference type="OrthoDB" id="2067at2759"/>
<dbReference type="PANTHER" id="PTHR43721:SF2">
    <property type="entry name" value="ELONGATION FACTOR TU, MITOCHONDRIAL"/>
    <property type="match status" value="1"/>
</dbReference>
<dbReference type="NCBIfam" id="NF000766">
    <property type="entry name" value="PRK00049.1"/>
    <property type="match status" value="1"/>
</dbReference>
<dbReference type="InterPro" id="IPR041709">
    <property type="entry name" value="EF-Tu_GTP-bd"/>
</dbReference>
<dbReference type="NCBIfam" id="TIGR00231">
    <property type="entry name" value="small_GTP"/>
    <property type="match status" value="1"/>
</dbReference>
<dbReference type="GO" id="GO:0070125">
    <property type="term" value="P:mitochondrial translational elongation"/>
    <property type="evidence" value="ECO:0007669"/>
    <property type="project" value="TreeGrafter"/>
</dbReference>
<dbReference type="PRINTS" id="PR00315">
    <property type="entry name" value="ELONGATNFCT"/>
</dbReference>
<dbReference type="GO" id="GO:0046872">
    <property type="term" value="F:metal ion binding"/>
    <property type="evidence" value="ECO:0007669"/>
    <property type="project" value="UniProtKB-KW"/>
</dbReference>
<evidence type="ECO:0000256" key="6">
    <source>
        <dbReference type="ARBA" id="ARBA00022723"/>
    </source>
</evidence>
<dbReference type="SUPFAM" id="SSF50447">
    <property type="entry name" value="Translation proteins"/>
    <property type="match status" value="1"/>
</dbReference>
<feature type="domain" description="Tr-type G" evidence="13">
    <location>
        <begin position="46"/>
        <end position="241"/>
    </location>
</feature>
<accession>A0A4C1TS47</accession>
<dbReference type="CDD" id="cd03706">
    <property type="entry name" value="mtEFTU_III"/>
    <property type="match status" value="1"/>
</dbReference>
<dbReference type="SUPFAM" id="SSF50465">
    <property type="entry name" value="EF-Tu/eEF-1alpha/eIF2-gamma C-terminal domain"/>
    <property type="match status" value="1"/>
</dbReference>
<dbReference type="PANTHER" id="PTHR43721">
    <property type="entry name" value="ELONGATION FACTOR TU-RELATED"/>
    <property type="match status" value="1"/>
</dbReference>
<dbReference type="FunFam" id="3.40.50.300:FF:000576">
    <property type="entry name" value="Elongation factor Tu"/>
    <property type="match status" value="1"/>
</dbReference>
<dbReference type="InterPro" id="IPR009001">
    <property type="entry name" value="Transl_elong_EF1A/Init_IF2_C"/>
</dbReference>
<dbReference type="AlphaFoldDB" id="A0A4C1TS47"/>
<evidence type="ECO:0000256" key="4">
    <source>
        <dbReference type="ARBA" id="ARBA00011986"/>
    </source>
</evidence>
<dbReference type="InterPro" id="IPR005225">
    <property type="entry name" value="Small_GTP-bd"/>
</dbReference>
<evidence type="ECO:0000313" key="14">
    <source>
        <dbReference type="EMBL" id="GBP16832.1"/>
    </source>
</evidence>
<dbReference type="EC" id="3.6.5.3" evidence="4"/>
<evidence type="ECO:0000259" key="13">
    <source>
        <dbReference type="PROSITE" id="PS51722"/>
    </source>
</evidence>
<comment type="caution">
    <text evidence="14">The sequence shown here is derived from an EMBL/GenBank/DDBJ whole genome shotgun (WGS) entry which is preliminary data.</text>
</comment>
<evidence type="ECO:0000256" key="8">
    <source>
        <dbReference type="ARBA" id="ARBA00022768"/>
    </source>
</evidence>
<dbReference type="InterPro" id="IPR009000">
    <property type="entry name" value="Transl_B-barrel_sf"/>
</dbReference>
<dbReference type="GO" id="GO:0005525">
    <property type="term" value="F:GTP binding"/>
    <property type="evidence" value="ECO:0007669"/>
    <property type="project" value="UniProtKB-KW"/>
</dbReference>
<dbReference type="Proteomes" id="UP000299102">
    <property type="component" value="Unassembled WGS sequence"/>
</dbReference>
<dbReference type="PROSITE" id="PS00301">
    <property type="entry name" value="G_TR_1"/>
    <property type="match status" value="1"/>
</dbReference>
<keyword evidence="7" id="KW-0547">Nucleotide-binding</keyword>
<dbReference type="InterPro" id="IPR031157">
    <property type="entry name" value="G_TR_CS"/>
</dbReference>
<keyword evidence="11" id="KW-0648">Protein biosynthesis</keyword>
<dbReference type="InterPro" id="IPR027417">
    <property type="entry name" value="P-loop_NTPase"/>
</dbReference>
<keyword evidence="5" id="KW-0963">Cytoplasm</keyword>
<dbReference type="FunFam" id="2.40.30.10:FF:000085">
    <property type="entry name" value="Elongation factor Tu"/>
    <property type="match status" value="1"/>
</dbReference>
<dbReference type="InterPro" id="IPR033720">
    <property type="entry name" value="EFTU_2"/>
</dbReference>
<dbReference type="NCBIfam" id="NF009372">
    <property type="entry name" value="PRK12735.1"/>
    <property type="match status" value="1"/>
</dbReference>
<dbReference type="InterPro" id="IPR050055">
    <property type="entry name" value="EF-Tu_GTPase"/>
</dbReference>
<dbReference type="Pfam" id="PF03144">
    <property type="entry name" value="GTP_EFTU_D2"/>
    <property type="match status" value="1"/>
</dbReference>
<dbReference type="Pfam" id="PF00009">
    <property type="entry name" value="GTP_EFTU"/>
    <property type="match status" value="1"/>
</dbReference>
<reference evidence="14 15" key="1">
    <citation type="journal article" date="2019" name="Commun. Biol.">
        <title>The bagworm genome reveals a unique fibroin gene that provides high tensile strength.</title>
        <authorList>
            <person name="Kono N."/>
            <person name="Nakamura H."/>
            <person name="Ohtoshi R."/>
            <person name="Tomita M."/>
            <person name="Numata K."/>
            <person name="Arakawa K."/>
        </authorList>
    </citation>
    <scope>NUCLEOTIDE SEQUENCE [LARGE SCALE GENOMIC DNA]</scope>
</reference>
<evidence type="ECO:0000256" key="5">
    <source>
        <dbReference type="ARBA" id="ARBA00022490"/>
    </source>
</evidence>
<keyword evidence="8 14" id="KW-0251">Elongation factor</keyword>
<comment type="similarity">
    <text evidence="2">Belongs to the TRAFAC class translation factor GTPase superfamily. Classic translation factor GTPase family. EF-Tu/EF-1A subfamily.</text>
</comment>
<evidence type="ECO:0000256" key="10">
    <source>
        <dbReference type="ARBA" id="ARBA00022842"/>
    </source>
</evidence>
<dbReference type="CDD" id="cd01884">
    <property type="entry name" value="EF_Tu"/>
    <property type="match status" value="1"/>
</dbReference>
<evidence type="ECO:0000256" key="11">
    <source>
        <dbReference type="ARBA" id="ARBA00022917"/>
    </source>
</evidence>
<evidence type="ECO:0000256" key="12">
    <source>
        <dbReference type="ARBA" id="ARBA00023134"/>
    </source>
</evidence>
<dbReference type="Gene3D" id="3.40.50.300">
    <property type="entry name" value="P-loop containing nucleotide triphosphate hydrolases"/>
    <property type="match status" value="1"/>
</dbReference>
<keyword evidence="9" id="KW-0378">Hydrolase</keyword>